<proteinExistence type="predicted"/>
<sequence>MKSNFDVRAFFACFAAALPAYVGAAQPAPIDIKTVAYRGSLPYVVSADPRRDARINHSVFLALTGQPAPAKYTDRVVETQEQEEMGVNDFGFKVTRDDQRVLALEIDSEVCGAYCEHSWDQYNFDAVTGRAILASDIFTPAGGAKLFKQNLAKRLAQYQQAIAGLNRAGTAHRKKNHISTSWPQPRTDGRQDDEEARIMDTIAMYRHCMESMQSPDYGSDFKLENAPVRIEYGAITFLYQRCSNHAMHALDEVDKQEVSYKNTDLAPHITPYGRYLLMDGPPVKRRAEPYQQFLQGRVGQAAITLTLSAPGIDGAVTGEYFYNKYRKLIALRGQVNGNTVELTESESIDTPKPLIRATIKGDKLEGQWIGKQTLDFSVAP</sequence>
<dbReference type="OrthoDB" id="9127154at2"/>
<reference evidence="3 4" key="1">
    <citation type="submission" date="2019-11" db="EMBL/GenBank/DDBJ databases">
        <title>Type strains purchased from KCTC, JCM and DSMZ.</title>
        <authorList>
            <person name="Lu H."/>
        </authorList>
    </citation>
    <scope>NUCLEOTIDE SEQUENCE [LARGE SCALE GENOMIC DNA]</scope>
    <source>
        <strain evidence="3 4">JCM 31587</strain>
    </source>
</reference>
<feature type="chain" id="PRO_5026863922" evidence="2">
    <location>
        <begin position="25"/>
        <end position="380"/>
    </location>
</feature>
<evidence type="ECO:0000313" key="3">
    <source>
        <dbReference type="EMBL" id="MTW09073.1"/>
    </source>
</evidence>
<keyword evidence="4" id="KW-1185">Reference proteome</keyword>
<evidence type="ECO:0000256" key="2">
    <source>
        <dbReference type="SAM" id="SignalP"/>
    </source>
</evidence>
<keyword evidence="2" id="KW-0732">Signal</keyword>
<dbReference type="EMBL" id="WNKX01000001">
    <property type="protein sequence ID" value="MTW09073.1"/>
    <property type="molecule type" value="Genomic_DNA"/>
</dbReference>
<dbReference type="RefSeq" id="WP_155452062.1">
    <property type="nucleotide sequence ID" value="NZ_WNKX01000001.1"/>
</dbReference>
<name>A0A6L6QBG0_9BURK</name>
<dbReference type="Proteomes" id="UP000472320">
    <property type="component" value="Unassembled WGS sequence"/>
</dbReference>
<feature type="signal peptide" evidence="2">
    <location>
        <begin position="1"/>
        <end position="24"/>
    </location>
</feature>
<feature type="region of interest" description="Disordered" evidence="1">
    <location>
        <begin position="169"/>
        <end position="192"/>
    </location>
</feature>
<organism evidence="3 4">
    <name type="scientific">Massilia eburnea</name>
    <dbReference type="NCBI Taxonomy" id="1776165"/>
    <lineage>
        <taxon>Bacteria</taxon>
        <taxon>Pseudomonadati</taxon>
        <taxon>Pseudomonadota</taxon>
        <taxon>Betaproteobacteria</taxon>
        <taxon>Burkholderiales</taxon>
        <taxon>Oxalobacteraceae</taxon>
        <taxon>Telluria group</taxon>
        <taxon>Massilia</taxon>
    </lineage>
</organism>
<evidence type="ECO:0000256" key="1">
    <source>
        <dbReference type="SAM" id="MobiDB-lite"/>
    </source>
</evidence>
<evidence type="ECO:0000313" key="4">
    <source>
        <dbReference type="Proteomes" id="UP000472320"/>
    </source>
</evidence>
<accession>A0A6L6QBG0</accession>
<comment type="caution">
    <text evidence="3">The sequence shown here is derived from an EMBL/GenBank/DDBJ whole genome shotgun (WGS) entry which is preliminary data.</text>
</comment>
<dbReference type="AlphaFoldDB" id="A0A6L6QBG0"/>
<gene>
    <name evidence="3" type="ORF">GM658_00530</name>
</gene>
<protein>
    <submittedName>
        <fullName evidence="3">Uncharacterized protein</fullName>
    </submittedName>
</protein>